<protein>
    <submittedName>
        <fullName evidence="1">Uncharacterized protein</fullName>
    </submittedName>
</protein>
<gene>
    <name evidence="1" type="ORF">LOD99_8048</name>
</gene>
<sequence length="556" mass="63661">MNNEKAFYYFNSNKNNSISSISKEFVAEFALNASQCDEIHLIFSKLNLERRDFARNKSLEIWNESLFCQLPNIPEAIVYPREQEVSVTSSIQSTLTFEEDVNRVPYKHIDKLSTKGLGIQLDSLISLLRTDAEKEHVAPKTIASYLLMLNSQKNAISQVNFPRDLQLLLLYIESTFNSYKEVASSLSVAPSVSDSIWGIICKKLHGRNNPAQRTSIYSKWKNNSHNIRVLFERIIDLSVSPQPFIDFIPCKSLSLCPSPPQSTTKSLIVSYSLDSFSIVDLPSLQTATIYRDIVHCLESASSFHDNHEGICWESIEQDLLDDRLMVIWSSAASDPSHYYDLRDEQYSIDLCGCNDSSSLVEYYYYNNHQAQLWIDGCKFTVIGVQILYECFWEFESIEFVQCSSFVNNFPKIKLRDQFSCIGIEAFKALYTNCVNARICGIEISPDCHQPLALKNTPHLCVDEDFEDEDPIKCNNIMSNTVNDQIAPLSDKSDVFLMTPESNVNGEFLLEIGEWDSIHFIDLQGRDMLNRDWTAVFSDKISKIYPACVLKFNNYWF</sequence>
<evidence type="ECO:0000313" key="1">
    <source>
        <dbReference type="EMBL" id="KAI6648568.1"/>
    </source>
</evidence>
<proteinExistence type="predicted"/>
<accession>A0AAV7JI38</accession>
<dbReference type="AlphaFoldDB" id="A0AAV7JI38"/>
<organism evidence="1 2">
    <name type="scientific">Oopsacas minuta</name>
    <dbReference type="NCBI Taxonomy" id="111878"/>
    <lineage>
        <taxon>Eukaryota</taxon>
        <taxon>Metazoa</taxon>
        <taxon>Porifera</taxon>
        <taxon>Hexactinellida</taxon>
        <taxon>Hexasterophora</taxon>
        <taxon>Lyssacinosida</taxon>
        <taxon>Leucopsacidae</taxon>
        <taxon>Oopsacas</taxon>
    </lineage>
</organism>
<name>A0AAV7JI38_9METZ</name>
<dbReference type="EMBL" id="JAKMXF010000329">
    <property type="protein sequence ID" value="KAI6648568.1"/>
    <property type="molecule type" value="Genomic_DNA"/>
</dbReference>
<evidence type="ECO:0000313" key="2">
    <source>
        <dbReference type="Proteomes" id="UP001165289"/>
    </source>
</evidence>
<keyword evidence="2" id="KW-1185">Reference proteome</keyword>
<dbReference type="Proteomes" id="UP001165289">
    <property type="component" value="Unassembled WGS sequence"/>
</dbReference>
<reference evidence="1 2" key="1">
    <citation type="journal article" date="2023" name="BMC Biol.">
        <title>The compact genome of the sponge Oopsacas minuta (Hexactinellida) is lacking key metazoan core genes.</title>
        <authorList>
            <person name="Santini S."/>
            <person name="Schenkelaars Q."/>
            <person name="Jourda C."/>
            <person name="Duchesne M."/>
            <person name="Belahbib H."/>
            <person name="Rocher C."/>
            <person name="Selva M."/>
            <person name="Riesgo A."/>
            <person name="Vervoort M."/>
            <person name="Leys S.P."/>
            <person name="Kodjabachian L."/>
            <person name="Le Bivic A."/>
            <person name="Borchiellini C."/>
            <person name="Claverie J.M."/>
            <person name="Renard E."/>
        </authorList>
    </citation>
    <scope>NUCLEOTIDE SEQUENCE [LARGE SCALE GENOMIC DNA]</scope>
    <source>
        <strain evidence="1">SPO-2</strain>
    </source>
</reference>
<comment type="caution">
    <text evidence="1">The sequence shown here is derived from an EMBL/GenBank/DDBJ whole genome shotgun (WGS) entry which is preliminary data.</text>
</comment>